<gene>
    <name evidence="1" type="ORF">RHMOL_Rhmol06G0091700</name>
</gene>
<name>A0ACC0NAE3_RHOML</name>
<comment type="caution">
    <text evidence="1">The sequence shown here is derived from an EMBL/GenBank/DDBJ whole genome shotgun (WGS) entry which is preliminary data.</text>
</comment>
<sequence length="87" mass="9374">MISEEVVLLGPVGVWVHITGDKEMGKEAEGYGGVVRNDGSETYAAGHTRSCVDRLFVKTTREEVIIEAAGSVIDWGQFYSIIEAAGD</sequence>
<reference evidence="1" key="1">
    <citation type="submission" date="2022-02" db="EMBL/GenBank/DDBJ databases">
        <title>Plant Genome Project.</title>
        <authorList>
            <person name="Zhang R.-G."/>
        </authorList>
    </citation>
    <scope>NUCLEOTIDE SEQUENCE</scope>
    <source>
        <strain evidence="1">AT1</strain>
    </source>
</reference>
<dbReference type="Proteomes" id="UP001062846">
    <property type="component" value="Chromosome 6"/>
</dbReference>
<evidence type="ECO:0000313" key="2">
    <source>
        <dbReference type="Proteomes" id="UP001062846"/>
    </source>
</evidence>
<organism evidence="1 2">
    <name type="scientific">Rhododendron molle</name>
    <name type="common">Chinese azalea</name>
    <name type="synonym">Azalea mollis</name>
    <dbReference type="NCBI Taxonomy" id="49168"/>
    <lineage>
        <taxon>Eukaryota</taxon>
        <taxon>Viridiplantae</taxon>
        <taxon>Streptophyta</taxon>
        <taxon>Embryophyta</taxon>
        <taxon>Tracheophyta</taxon>
        <taxon>Spermatophyta</taxon>
        <taxon>Magnoliopsida</taxon>
        <taxon>eudicotyledons</taxon>
        <taxon>Gunneridae</taxon>
        <taxon>Pentapetalae</taxon>
        <taxon>asterids</taxon>
        <taxon>Ericales</taxon>
        <taxon>Ericaceae</taxon>
        <taxon>Ericoideae</taxon>
        <taxon>Rhodoreae</taxon>
        <taxon>Rhododendron</taxon>
    </lineage>
</organism>
<proteinExistence type="predicted"/>
<keyword evidence="2" id="KW-1185">Reference proteome</keyword>
<evidence type="ECO:0000313" key="1">
    <source>
        <dbReference type="EMBL" id="KAI8550267.1"/>
    </source>
</evidence>
<protein>
    <submittedName>
        <fullName evidence="1">Uncharacterized protein</fullName>
    </submittedName>
</protein>
<dbReference type="EMBL" id="CM046393">
    <property type="protein sequence ID" value="KAI8550267.1"/>
    <property type="molecule type" value="Genomic_DNA"/>
</dbReference>
<accession>A0ACC0NAE3</accession>